<dbReference type="PANTHER" id="PTHR41291">
    <property type="entry name" value="DNA ALKYLATION REPAIR PROTEIN"/>
    <property type="match status" value="1"/>
</dbReference>
<dbReference type="STRING" id="574376.BAMA_20505"/>
<evidence type="ECO:0000313" key="2">
    <source>
        <dbReference type="Proteomes" id="UP000027822"/>
    </source>
</evidence>
<protein>
    <submittedName>
        <fullName evidence="1">DNA alkylation repair protein</fullName>
    </submittedName>
</protein>
<comment type="caution">
    <text evidence="1">The sequence shown here is derived from an EMBL/GenBank/DDBJ whole genome shotgun (WGS) entry which is preliminary data.</text>
</comment>
<sequence length="232" mass="26809">MPNEKLKQVMKQLEEYGTEQNRKVYKRHGAKEPLFGVSFANLNTLKKEIKKDHELAMALWNTGNMDAQTLATMIVDPKQFTSEQLDEWIKASDYYCLIDVLMSPVSKSSLAMEKMKDWTKSEDEWIGRAGWTLLAHIAMKDKKLEDSFFLSYLETIENTIHEEKNRKKQAMHSALMAIGLRNDELEKQAICVAQKIGKVHIDHGDTSCKTPDAEAYIKKGRDRERNKKEKVK</sequence>
<dbReference type="eggNOG" id="COG4912">
    <property type="taxonomic scope" value="Bacteria"/>
</dbReference>
<dbReference type="InterPro" id="IPR014825">
    <property type="entry name" value="DNA_alkylation"/>
</dbReference>
<dbReference type="CDD" id="cd06561">
    <property type="entry name" value="AlkD_like"/>
    <property type="match status" value="1"/>
</dbReference>
<gene>
    <name evidence="1" type="ORF">BAMA_20505</name>
</gene>
<reference evidence="1 2" key="1">
    <citation type="submission" date="2014-06" db="EMBL/GenBank/DDBJ databases">
        <title>Draft genome sequence of Bacillus manliponensis JCM 15802 (MCCC 1A00708).</title>
        <authorList>
            <person name="Lai Q."/>
            <person name="Liu Y."/>
            <person name="Shao Z."/>
        </authorList>
    </citation>
    <scope>NUCLEOTIDE SEQUENCE [LARGE SCALE GENOMIC DNA]</scope>
    <source>
        <strain evidence="1 2">JCM 15802</strain>
    </source>
</reference>
<dbReference type="Gene3D" id="1.25.10.90">
    <property type="match status" value="1"/>
</dbReference>
<dbReference type="PANTHER" id="PTHR41291:SF1">
    <property type="entry name" value="DNA ALKYLATION REPAIR PROTEIN"/>
    <property type="match status" value="1"/>
</dbReference>
<dbReference type="RefSeq" id="WP_034638459.1">
    <property type="nucleotide sequence ID" value="NZ_CBCSJC010000015.1"/>
</dbReference>
<name>A0A073JZF7_9BACI</name>
<dbReference type="Pfam" id="PF08713">
    <property type="entry name" value="DNA_alkylation"/>
    <property type="match status" value="1"/>
</dbReference>
<organism evidence="1 2">
    <name type="scientific">Bacillus manliponensis</name>
    <dbReference type="NCBI Taxonomy" id="574376"/>
    <lineage>
        <taxon>Bacteria</taxon>
        <taxon>Bacillati</taxon>
        <taxon>Bacillota</taxon>
        <taxon>Bacilli</taxon>
        <taxon>Bacillales</taxon>
        <taxon>Bacillaceae</taxon>
        <taxon>Bacillus</taxon>
        <taxon>Bacillus cereus group</taxon>
    </lineage>
</organism>
<dbReference type="EMBL" id="JOTN01000006">
    <property type="protein sequence ID" value="KEK19645.1"/>
    <property type="molecule type" value="Genomic_DNA"/>
</dbReference>
<accession>A0A073JZF7</accession>
<dbReference type="SUPFAM" id="SSF48371">
    <property type="entry name" value="ARM repeat"/>
    <property type="match status" value="1"/>
</dbReference>
<dbReference type="InterPro" id="IPR016024">
    <property type="entry name" value="ARM-type_fold"/>
</dbReference>
<dbReference type="Proteomes" id="UP000027822">
    <property type="component" value="Unassembled WGS sequence"/>
</dbReference>
<dbReference type="AlphaFoldDB" id="A0A073JZF7"/>
<keyword evidence="2" id="KW-1185">Reference proteome</keyword>
<dbReference type="OrthoDB" id="9801369at2"/>
<proteinExistence type="predicted"/>
<evidence type="ECO:0000313" key="1">
    <source>
        <dbReference type="EMBL" id="KEK19645.1"/>
    </source>
</evidence>